<feature type="transmembrane region" description="Helical" evidence="8">
    <location>
        <begin position="430"/>
        <end position="448"/>
    </location>
</feature>
<proteinExistence type="inferred from homology"/>
<dbReference type="Pfam" id="PF02386">
    <property type="entry name" value="TrkH"/>
    <property type="match status" value="2"/>
</dbReference>
<gene>
    <name evidence="10" type="primary">LOC103713118</name>
</gene>
<dbReference type="GO" id="GO:0005886">
    <property type="term" value="C:plasma membrane"/>
    <property type="evidence" value="ECO:0007669"/>
    <property type="project" value="TreeGrafter"/>
</dbReference>
<dbReference type="InterPro" id="IPR051143">
    <property type="entry name" value="TrkH_K-transport"/>
</dbReference>
<sequence length="538" mass="60276">MEMAIFLGQLKNYAHAFITNRIHSFARASRCIRELVMFLYRFFSFRVSPFWIQLCYFVSLALLGSLAMMVLKPDNPAFGPRYVDMLFMSVSALTVSGLGTVEMENFSSSQIVVLALLMFLGGDVLVCLLGLLFRRSRHDNRPEITSSRRVDSIGIELDSMKPSNTLDNIELGRDVSGTPIDDGKDLMSSCIRYLGSAVLCFVIVFHVVGCLAIFLYIILVSSARDVLKRKGINNFLFSIFTTISSFANGGLISTNENMLIFNNNPGLYLIIIPQILGGNLLFPLCLRLVIWALRRLTKAVEFEYMLKNPSEIQFGHLRPDLQTLFLSLTCIGFIAAMVALFCSMDWTSAVFQGLNSYEKLVSALFMAVNSRHSGENSIDISLASPSVIVLFILMMYLPPSVSFVPIHENESSSEGDRRENEKSWSPVDNLLLSQLSSIVIFIIMICITERKKLTEDPLNFSTLNVIFEVTSGYGNVGLSMGYSCSRFLRLHPDAHCLDRAYSFSGAWSDEGKLILAIIMLYGRLKNFTIENGKAWQLL</sequence>
<evidence type="ECO:0000256" key="7">
    <source>
        <dbReference type="ARBA" id="ARBA00023136"/>
    </source>
</evidence>
<keyword evidence="6" id="KW-0406">Ion transport</keyword>
<feature type="transmembrane region" description="Helical" evidence="8">
    <location>
        <begin position="193"/>
        <end position="219"/>
    </location>
</feature>
<feature type="transmembrane region" description="Helical" evidence="8">
    <location>
        <begin position="324"/>
        <end position="342"/>
    </location>
</feature>
<dbReference type="RefSeq" id="XP_008798150.2">
    <property type="nucleotide sequence ID" value="XM_008799928.2"/>
</dbReference>
<dbReference type="GO" id="GO:0098662">
    <property type="term" value="P:inorganic cation transmembrane transport"/>
    <property type="evidence" value="ECO:0007669"/>
    <property type="project" value="UniProtKB-ARBA"/>
</dbReference>
<keyword evidence="3" id="KW-0813">Transport</keyword>
<dbReference type="GeneID" id="103713118"/>
<feature type="transmembrane region" description="Helical" evidence="8">
    <location>
        <begin position="50"/>
        <end position="70"/>
    </location>
</feature>
<keyword evidence="4 8" id="KW-0812">Transmembrane</keyword>
<dbReference type="GO" id="GO:0030001">
    <property type="term" value="P:metal ion transport"/>
    <property type="evidence" value="ECO:0007669"/>
    <property type="project" value="UniProtKB-ARBA"/>
</dbReference>
<keyword evidence="5 8" id="KW-1133">Transmembrane helix</keyword>
<dbReference type="InterPro" id="IPR003445">
    <property type="entry name" value="Cat_transpt"/>
</dbReference>
<reference evidence="9" key="1">
    <citation type="journal article" date="2019" name="Nat. Commun.">
        <title>Genome-wide association mapping of date palm fruit traits.</title>
        <authorList>
            <person name="Hazzouri K.M."/>
            <person name="Gros-Balthazard M."/>
            <person name="Flowers J.M."/>
            <person name="Copetti D."/>
            <person name="Lemansour A."/>
            <person name="Lebrun M."/>
            <person name="Masmoudi K."/>
            <person name="Ferrand S."/>
            <person name="Dhar M.I."/>
            <person name="Fresquez Z.A."/>
            <person name="Rosas U."/>
            <person name="Zhang J."/>
            <person name="Talag J."/>
            <person name="Lee S."/>
            <person name="Kudrna D."/>
            <person name="Powell R.F."/>
            <person name="Leitch I.J."/>
            <person name="Krueger R.R."/>
            <person name="Wing R.A."/>
            <person name="Amiri K.M.A."/>
            <person name="Purugganan M.D."/>
        </authorList>
    </citation>
    <scope>NUCLEOTIDE SEQUENCE [LARGE SCALE GENOMIC DNA]</scope>
    <source>
        <strain evidence="9">cv. Khalas</strain>
    </source>
</reference>
<keyword evidence="7 8" id="KW-0472">Membrane</keyword>
<evidence type="ECO:0000313" key="10">
    <source>
        <dbReference type="RefSeq" id="XP_008798150.2"/>
    </source>
</evidence>
<feature type="transmembrane region" description="Helical" evidence="8">
    <location>
        <begin position="266"/>
        <end position="293"/>
    </location>
</feature>
<feature type="transmembrane region" description="Helical" evidence="8">
    <location>
        <begin position="111"/>
        <end position="133"/>
    </location>
</feature>
<dbReference type="KEGG" id="pda:103713118"/>
<evidence type="ECO:0000256" key="1">
    <source>
        <dbReference type="ARBA" id="ARBA00004141"/>
    </source>
</evidence>
<keyword evidence="9" id="KW-1185">Reference proteome</keyword>
<evidence type="ECO:0000256" key="6">
    <source>
        <dbReference type="ARBA" id="ARBA00023065"/>
    </source>
</evidence>
<evidence type="ECO:0000256" key="3">
    <source>
        <dbReference type="ARBA" id="ARBA00022448"/>
    </source>
</evidence>
<dbReference type="OrthoDB" id="9999863at2759"/>
<feature type="transmembrane region" description="Helical" evidence="8">
    <location>
        <begin position="380"/>
        <end position="397"/>
    </location>
</feature>
<evidence type="ECO:0000256" key="4">
    <source>
        <dbReference type="ARBA" id="ARBA00022692"/>
    </source>
</evidence>
<feature type="transmembrane region" description="Helical" evidence="8">
    <location>
        <begin position="82"/>
        <end position="99"/>
    </location>
</feature>
<dbReference type="PANTHER" id="PTHR31064">
    <property type="entry name" value="POTASSIUM TRANSPORT PROTEIN DDB_G0292412-RELATED"/>
    <property type="match status" value="1"/>
</dbReference>
<evidence type="ECO:0000256" key="5">
    <source>
        <dbReference type="ARBA" id="ARBA00022989"/>
    </source>
</evidence>
<evidence type="ECO:0000256" key="8">
    <source>
        <dbReference type="SAM" id="Phobius"/>
    </source>
</evidence>
<comment type="similarity">
    <text evidence="2">Belongs to the TrkH potassium transport family. HKT (TC 2.A.38.3) subfamily.</text>
</comment>
<accession>A0A8B7CFB8</accession>
<reference evidence="10" key="2">
    <citation type="submission" date="2025-08" db="UniProtKB">
        <authorList>
            <consortium name="RefSeq"/>
        </authorList>
    </citation>
    <scope>IDENTIFICATION</scope>
    <source>
        <tissue evidence="10">Young leaves</tissue>
    </source>
</reference>
<feature type="transmembrane region" description="Helical" evidence="8">
    <location>
        <begin position="231"/>
        <end position="254"/>
    </location>
</feature>
<dbReference type="AlphaFoldDB" id="A0A8B7CFB8"/>
<dbReference type="GO" id="GO:0008324">
    <property type="term" value="F:monoatomic cation transmembrane transporter activity"/>
    <property type="evidence" value="ECO:0007669"/>
    <property type="project" value="InterPro"/>
</dbReference>
<dbReference type="Proteomes" id="UP000228380">
    <property type="component" value="Chromosome 9"/>
</dbReference>
<evidence type="ECO:0000256" key="2">
    <source>
        <dbReference type="ARBA" id="ARBA00010864"/>
    </source>
</evidence>
<comment type="subcellular location">
    <subcellularLocation>
        <location evidence="1">Membrane</location>
        <topology evidence="1">Multi-pass membrane protein</topology>
    </subcellularLocation>
</comment>
<evidence type="ECO:0000313" key="9">
    <source>
        <dbReference type="Proteomes" id="UP000228380"/>
    </source>
</evidence>
<protein>
    <submittedName>
        <fullName evidence="10">Cation transporter HKT1-like</fullName>
    </submittedName>
</protein>
<dbReference type="PANTHER" id="PTHR31064:SF25">
    <property type="entry name" value="CATION TRANSPORTER HKT2_1"/>
    <property type="match status" value="1"/>
</dbReference>
<organism evidence="9 10">
    <name type="scientific">Phoenix dactylifera</name>
    <name type="common">Date palm</name>
    <dbReference type="NCBI Taxonomy" id="42345"/>
    <lineage>
        <taxon>Eukaryota</taxon>
        <taxon>Viridiplantae</taxon>
        <taxon>Streptophyta</taxon>
        <taxon>Embryophyta</taxon>
        <taxon>Tracheophyta</taxon>
        <taxon>Spermatophyta</taxon>
        <taxon>Magnoliopsida</taxon>
        <taxon>Liliopsida</taxon>
        <taxon>Arecaceae</taxon>
        <taxon>Coryphoideae</taxon>
        <taxon>Phoeniceae</taxon>
        <taxon>Phoenix</taxon>
    </lineage>
</organism>
<name>A0A8B7CFB8_PHODC</name>